<protein>
    <recommendedName>
        <fullName evidence="3">CDP-glycerol:poly(Glycerophosphate) glycerophosphotransferase</fullName>
    </recommendedName>
</protein>
<evidence type="ECO:0000313" key="1">
    <source>
        <dbReference type="EMBL" id="MBB2985469.1"/>
    </source>
</evidence>
<evidence type="ECO:0000313" key="2">
    <source>
        <dbReference type="Proteomes" id="UP000590811"/>
    </source>
</evidence>
<organism evidence="1 2">
    <name type="scientific">Terracoccus luteus</name>
    <dbReference type="NCBI Taxonomy" id="53356"/>
    <lineage>
        <taxon>Bacteria</taxon>
        <taxon>Bacillati</taxon>
        <taxon>Actinomycetota</taxon>
        <taxon>Actinomycetes</taxon>
        <taxon>Micrococcales</taxon>
        <taxon>Intrasporangiaceae</taxon>
        <taxon>Terracoccus</taxon>
    </lineage>
</organism>
<sequence>MLDSLKAVLVIVMQGYRRRQATRRLAGRLDASGMTPGSPTDYRCAVYFSDDPVNAYQIRQWYAPLVELSKVHPVVVLSRVPDTTNILLDECPLPVLHAPRIGDVESFMERQDVGLVLYVNQNLRNFQMIRFARPAHVFVSHGESDKSYMASNQLKAYDRVFVAGRAAVERLEGSLVDFDVAARAVLIGRPQTDTAYEAPDLPMDGRTTVLYAPTWEGDRPSMRYGSVSSHGPRLVEALLADRRFRVVYRPHPRSGVFDPAYGHDSERIAAMVEAANRADPEARHLVDVDTAFGWHLGRLDACISDVSAVALDWVSTGKPLVLTTPADPSVEVEPTPLSTVVPSIAAAESGDVVAVLDREMTSPHPGTAEVIEHYFGDTSPGAATRRFVEACDVLVRERSTVRL</sequence>
<dbReference type="AlphaFoldDB" id="A0A839PQX8"/>
<evidence type="ECO:0008006" key="3">
    <source>
        <dbReference type="Google" id="ProtNLM"/>
    </source>
</evidence>
<dbReference type="InterPro" id="IPR043148">
    <property type="entry name" value="TagF_C"/>
</dbReference>
<gene>
    <name evidence="1" type="ORF">FHW14_000609</name>
</gene>
<dbReference type="EMBL" id="JACHVT010000001">
    <property type="protein sequence ID" value="MBB2985469.1"/>
    <property type="molecule type" value="Genomic_DNA"/>
</dbReference>
<proteinExistence type="predicted"/>
<name>A0A839PQX8_9MICO</name>
<comment type="caution">
    <text evidence="1">The sequence shown here is derived from an EMBL/GenBank/DDBJ whole genome shotgun (WGS) entry which is preliminary data.</text>
</comment>
<reference evidence="1 2" key="1">
    <citation type="submission" date="2020-08" db="EMBL/GenBank/DDBJ databases">
        <title>Genomic Encyclopedia of Type Strains, Phase IV (KMG-V): Genome sequencing to study the core and pangenomes of soil and plant-associated prokaryotes.</title>
        <authorList>
            <person name="Whitman W."/>
        </authorList>
    </citation>
    <scope>NUCLEOTIDE SEQUENCE [LARGE SCALE GENOMIC DNA]</scope>
    <source>
        <strain evidence="1 2">B3ACCR2</strain>
    </source>
</reference>
<dbReference type="Gene3D" id="3.40.50.12580">
    <property type="match status" value="1"/>
</dbReference>
<dbReference type="Proteomes" id="UP000590811">
    <property type="component" value="Unassembled WGS sequence"/>
</dbReference>
<accession>A0A839PQX8</accession>
<dbReference type="RefSeq" id="WP_184507857.1">
    <property type="nucleotide sequence ID" value="NZ_JACHVT010000001.1"/>
</dbReference>